<dbReference type="InterPro" id="IPR008928">
    <property type="entry name" value="6-hairpin_glycosidase_sf"/>
</dbReference>
<dbReference type="SUPFAM" id="SSF48208">
    <property type="entry name" value="Six-hairpin glycosidases"/>
    <property type="match status" value="1"/>
</dbReference>
<dbReference type="Proteomes" id="UP000274131">
    <property type="component" value="Unassembled WGS sequence"/>
</dbReference>
<accession>A0A0N4V4N8</accession>
<keyword evidence="1" id="KW-0378">Hydrolase</keyword>
<dbReference type="InterPro" id="IPR052566">
    <property type="entry name" value="Non-lysos_glucosylceramidase"/>
</dbReference>
<keyword evidence="1" id="KW-0472">Membrane</keyword>
<dbReference type="GO" id="GO:0004348">
    <property type="term" value="F:glucosylceramidase activity"/>
    <property type="evidence" value="ECO:0007669"/>
    <property type="project" value="UniProtKB-EC"/>
</dbReference>
<organism evidence="6">
    <name type="scientific">Enterobius vermicularis</name>
    <name type="common">Human pinworm</name>
    <dbReference type="NCBI Taxonomy" id="51028"/>
    <lineage>
        <taxon>Eukaryota</taxon>
        <taxon>Metazoa</taxon>
        <taxon>Ecdysozoa</taxon>
        <taxon>Nematoda</taxon>
        <taxon>Chromadorea</taxon>
        <taxon>Rhabditida</taxon>
        <taxon>Spirurina</taxon>
        <taxon>Oxyuridomorpha</taxon>
        <taxon>Oxyuroidea</taxon>
        <taxon>Oxyuridae</taxon>
        <taxon>Enterobius</taxon>
    </lineage>
</organism>
<gene>
    <name evidence="4" type="ORF">EVEC_LOCUS4784</name>
</gene>
<dbReference type="EC" id="3.2.1.45" evidence="1"/>
<evidence type="ECO:0000313" key="6">
    <source>
        <dbReference type="WBParaSite" id="EVEC_0000513101-mRNA-1"/>
    </source>
</evidence>
<dbReference type="PANTHER" id="PTHR12654">
    <property type="entry name" value="BILE ACID BETA-GLUCOSIDASE-RELATED"/>
    <property type="match status" value="1"/>
</dbReference>
<proteinExistence type="inferred from homology"/>
<evidence type="ECO:0000313" key="4">
    <source>
        <dbReference type="EMBL" id="VDD90033.1"/>
    </source>
</evidence>
<dbReference type="GO" id="GO:0005975">
    <property type="term" value="P:carbohydrate metabolic process"/>
    <property type="evidence" value="ECO:0007669"/>
    <property type="project" value="InterPro"/>
</dbReference>
<evidence type="ECO:0000256" key="1">
    <source>
        <dbReference type="PIRNR" id="PIRNR028944"/>
    </source>
</evidence>
<dbReference type="Pfam" id="PF12215">
    <property type="entry name" value="Glyco_hydr_116N"/>
    <property type="match status" value="2"/>
</dbReference>
<reference evidence="6" key="1">
    <citation type="submission" date="2017-02" db="UniProtKB">
        <authorList>
            <consortium name="WormBaseParasite"/>
        </authorList>
    </citation>
    <scope>IDENTIFICATION</scope>
</reference>
<feature type="domain" description="Glycosyl-hydrolase family 116 N-terminal" evidence="3">
    <location>
        <begin position="203"/>
        <end position="374"/>
    </location>
</feature>
<keyword evidence="1" id="KW-0443">Lipid metabolism</keyword>
<sequence>MIISGEDGASVEEYGWFALGDSVPRENRLPFKRPTLRQIFRSLPFLRRYFLYWIKFLGKKEKLFINVFEPLRHKPNYGVPCGSLGSGSIGRDFRGGFCKFGLRPGLIEHQVDVIKANQFIITVMKKSPEFKLSTTIYQKVLCAVPKGSSSSELYSWDFSFPPQNISYRGLYPRSWTSYDIPELKLMVVLRQISPVFPNDYRCDYEVSISFTFRNGTGHHRWSQEGQCKSSFFENQESSREMKGVSLQHTISGMPCSFGLAACTEGVKVTRCKVFKPSGNGEEIWSALYENGCLGDLDEENVENSKELGVAVSVQRAVKSASKVSNCMEFVLAWDMPVVHFGDCKRNYKRRYTRFFGSDGKAISALCSHGLNSHYLWEKKIEEWQLPILSHPHLPDWYKSALFNELYFMTDGGSVWFEYDENWRKEELHLSDYSVSLMREIGRFGYLECEQLCKCFDFLSRTWEYRMVNTYDVHFYASFALAQLWPQLEHVLQAEFADQIEHIDERDVIYHMEGNRGPTKSRFRIPHDLGNPGVDPWLSTNAYMMHDTGKWKDLNLKFVLASFRDYMCLLNKDKKFLKAVFPGIKNLIDEAIKNWDRDGDGMIENFGVADQTYDAWRMAGVSAYCGSLWLAALRVTVSMAEELDMFETAEDYREILSHAREAFIKKLWNGEYFNFDERSRSKCTIMADQLCGYWFLQSISPDLANDVRIFASARVLLILPANLVKSALNKVYNYNVLRFAGGRLGAVNGMKSNGEVDKSYIQADEMWTGITYALSAFMIQQGEVQKGFDTAWGCYDACYNRCGLQYQTPEALYEHRFYRAIGYMRPLSIWAMQWALEKFCDVFSKESHVLEKLRTGSPTFPLMERLGGPNPLQDEEENGHSPTTLCCPRIL</sequence>
<dbReference type="Pfam" id="PF04685">
    <property type="entry name" value="DUF608"/>
    <property type="match status" value="1"/>
</dbReference>
<dbReference type="InterPro" id="IPR006775">
    <property type="entry name" value="GH116_catalytic"/>
</dbReference>
<dbReference type="STRING" id="51028.A0A0N4V4N8"/>
<reference evidence="4 5" key="2">
    <citation type="submission" date="2018-10" db="EMBL/GenBank/DDBJ databases">
        <authorList>
            <consortium name="Pathogen Informatics"/>
        </authorList>
    </citation>
    <scope>NUCLEOTIDE SEQUENCE [LARGE SCALE GENOMIC DNA]</scope>
</reference>
<dbReference type="Gene3D" id="1.50.10.10">
    <property type="match status" value="1"/>
</dbReference>
<feature type="domain" description="Glycosyl-hydrolase family 116 catalytic region" evidence="2">
    <location>
        <begin position="461"/>
        <end position="831"/>
    </location>
</feature>
<dbReference type="InterPro" id="IPR012341">
    <property type="entry name" value="6hp_glycosidase-like_sf"/>
</dbReference>
<keyword evidence="5" id="KW-1185">Reference proteome</keyword>
<dbReference type="PIRSF" id="PIRSF028944">
    <property type="entry name" value="Beta_gluc_GBA2"/>
    <property type="match status" value="1"/>
</dbReference>
<dbReference type="InterPro" id="IPR014551">
    <property type="entry name" value="B_Glucosidase_GBA2-typ"/>
</dbReference>
<comment type="catalytic activity">
    <reaction evidence="1">
        <text>a beta-D-glucosyl-(1&lt;-&gt;1')-N-acylsphing-4-enine + H2O = an N-acylsphing-4-enine + D-glucose</text>
        <dbReference type="Rhea" id="RHEA:13269"/>
        <dbReference type="ChEBI" id="CHEBI:4167"/>
        <dbReference type="ChEBI" id="CHEBI:15377"/>
        <dbReference type="ChEBI" id="CHEBI:22801"/>
        <dbReference type="ChEBI" id="CHEBI:52639"/>
        <dbReference type="EC" id="3.2.1.45"/>
    </reaction>
</comment>
<dbReference type="GO" id="GO:0016020">
    <property type="term" value="C:membrane"/>
    <property type="evidence" value="ECO:0007669"/>
    <property type="project" value="InterPro"/>
</dbReference>
<evidence type="ECO:0000313" key="5">
    <source>
        <dbReference type="Proteomes" id="UP000274131"/>
    </source>
</evidence>
<dbReference type="InterPro" id="IPR024462">
    <property type="entry name" value="GH116_N"/>
</dbReference>
<comment type="similarity">
    <text evidence="1">Belongs to the non-lysosomal glucosylceramidase family.</text>
</comment>
<dbReference type="WBParaSite" id="EVEC_0000513101-mRNA-1">
    <property type="protein sequence ID" value="EVEC_0000513101-mRNA-1"/>
    <property type="gene ID" value="EVEC_0000513101"/>
</dbReference>
<dbReference type="OrthoDB" id="730489at2759"/>
<dbReference type="PANTHER" id="PTHR12654:SF2">
    <property type="entry name" value="NON-LYSOSOMAL GLUCOSYLCERAMIDASE"/>
    <property type="match status" value="1"/>
</dbReference>
<dbReference type="GO" id="GO:0006680">
    <property type="term" value="P:glucosylceramide catabolic process"/>
    <property type="evidence" value="ECO:0007669"/>
    <property type="project" value="InterPro"/>
</dbReference>
<dbReference type="EMBL" id="UXUI01007961">
    <property type="protein sequence ID" value="VDD90033.1"/>
    <property type="molecule type" value="Genomic_DNA"/>
</dbReference>
<keyword evidence="1" id="KW-0326">Glycosidase</keyword>
<feature type="domain" description="Glycosyl-hydrolase family 116 N-terminal" evidence="3">
    <location>
        <begin position="78"/>
        <end position="201"/>
    </location>
</feature>
<dbReference type="GO" id="GO:0008422">
    <property type="term" value="F:beta-glucosidase activity"/>
    <property type="evidence" value="ECO:0007669"/>
    <property type="project" value="TreeGrafter"/>
</dbReference>
<comment type="function">
    <text evidence="1">Non-lysosomal glucosylceramidase that catalyzes the hydrolysis of glucosylceramide (GlcCer) to free glucose and ceramide.</text>
</comment>
<evidence type="ECO:0000259" key="2">
    <source>
        <dbReference type="Pfam" id="PF04685"/>
    </source>
</evidence>
<name>A0A0N4V4N8_ENTVE</name>
<protein>
    <recommendedName>
        <fullName evidence="1">Non-lysosomal glucosylceramidase</fullName>
        <shortName evidence="1">NLGase</shortName>
        <ecNumber evidence="1">3.2.1.45</ecNumber>
    </recommendedName>
</protein>
<evidence type="ECO:0000259" key="3">
    <source>
        <dbReference type="Pfam" id="PF12215"/>
    </source>
</evidence>
<dbReference type="AlphaFoldDB" id="A0A0N4V4N8"/>